<dbReference type="GO" id="GO:0046872">
    <property type="term" value="F:metal ion binding"/>
    <property type="evidence" value="ECO:0007669"/>
    <property type="project" value="UniProtKB-KW"/>
</dbReference>
<keyword evidence="7" id="KW-0865">Zymogen</keyword>
<evidence type="ECO:0000259" key="13">
    <source>
        <dbReference type="PROSITE" id="PS50240"/>
    </source>
</evidence>
<dbReference type="InterPro" id="IPR043504">
    <property type="entry name" value="Peptidase_S1_PA_chymotrypsin"/>
</dbReference>
<dbReference type="InterPro" id="IPR033116">
    <property type="entry name" value="TRYPSIN_SER"/>
</dbReference>
<dbReference type="Gene3D" id="2.40.10.10">
    <property type="entry name" value="Trypsin-like serine proteases"/>
    <property type="match status" value="2"/>
</dbReference>
<dbReference type="SMART" id="SM00020">
    <property type="entry name" value="Tryp_SPc"/>
    <property type="match status" value="1"/>
</dbReference>
<gene>
    <name evidence="14" type="ORF">M5D96_013464</name>
</gene>
<dbReference type="GO" id="GO:0004252">
    <property type="term" value="F:serine-type endopeptidase activity"/>
    <property type="evidence" value="ECO:0007669"/>
    <property type="project" value="InterPro"/>
</dbReference>
<dbReference type="PROSITE" id="PS00134">
    <property type="entry name" value="TRYPSIN_HIS"/>
    <property type="match status" value="1"/>
</dbReference>
<feature type="domain" description="Peptidase S1" evidence="13">
    <location>
        <begin position="149"/>
        <end position="410"/>
    </location>
</feature>
<keyword evidence="3 12" id="KW-0732">Signal</keyword>
<evidence type="ECO:0000256" key="3">
    <source>
        <dbReference type="ARBA" id="ARBA00022729"/>
    </source>
</evidence>
<dbReference type="AlphaFoldDB" id="A0A9P9YBA1"/>
<evidence type="ECO:0000256" key="8">
    <source>
        <dbReference type="ARBA" id="ARBA00023157"/>
    </source>
</evidence>
<evidence type="ECO:0000256" key="2">
    <source>
        <dbReference type="ARBA" id="ARBA00022723"/>
    </source>
</evidence>
<evidence type="ECO:0000256" key="4">
    <source>
        <dbReference type="ARBA" id="ARBA00022801"/>
    </source>
</evidence>
<keyword evidence="1 11" id="KW-0645">Protease</keyword>
<dbReference type="PROSITE" id="PS00135">
    <property type="entry name" value="TRYPSIN_SER"/>
    <property type="match status" value="1"/>
</dbReference>
<dbReference type="InterPro" id="IPR001254">
    <property type="entry name" value="Trypsin_dom"/>
</dbReference>
<evidence type="ECO:0000256" key="1">
    <source>
        <dbReference type="ARBA" id="ARBA00022670"/>
    </source>
</evidence>
<evidence type="ECO:0000256" key="5">
    <source>
        <dbReference type="ARBA" id="ARBA00022825"/>
    </source>
</evidence>
<evidence type="ECO:0000256" key="9">
    <source>
        <dbReference type="ARBA" id="ARBA00023180"/>
    </source>
</evidence>
<comment type="similarity">
    <text evidence="10">Belongs to the peptidase S1 family. CLIP subfamily.</text>
</comment>
<evidence type="ECO:0000313" key="15">
    <source>
        <dbReference type="Proteomes" id="UP001059596"/>
    </source>
</evidence>
<feature type="chain" id="PRO_5040243254" description="Peptidase S1 domain-containing protein" evidence="12">
    <location>
        <begin position="21"/>
        <end position="414"/>
    </location>
</feature>
<dbReference type="PROSITE" id="PS50240">
    <property type="entry name" value="TRYPSIN_DOM"/>
    <property type="match status" value="1"/>
</dbReference>
<evidence type="ECO:0000256" key="6">
    <source>
        <dbReference type="ARBA" id="ARBA00022837"/>
    </source>
</evidence>
<evidence type="ECO:0000256" key="7">
    <source>
        <dbReference type="ARBA" id="ARBA00023145"/>
    </source>
</evidence>
<dbReference type="PANTHER" id="PTHR24256">
    <property type="entry name" value="TRYPTASE-RELATED"/>
    <property type="match status" value="1"/>
</dbReference>
<dbReference type="InterPro" id="IPR022700">
    <property type="entry name" value="CLIP"/>
</dbReference>
<evidence type="ECO:0000313" key="14">
    <source>
        <dbReference type="EMBL" id="KAI8033768.1"/>
    </source>
</evidence>
<keyword evidence="15" id="KW-1185">Reference proteome</keyword>
<reference evidence="14" key="1">
    <citation type="journal article" date="2023" name="Genome Biol. Evol.">
        <title>Long-read-based Genome Assembly of Drosophila gunungcola Reveals Fewer Chemosensory Genes in Flower-breeding Species.</title>
        <authorList>
            <person name="Negi A."/>
            <person name="Liao B.Y."/>
            <person name="Yeh S.D."/>
        </authorList>
    </citation>
    <scope>NUCLEOTIDE SEQUENCE</scope>
    <source>
        <strain evidence="14">Sukarami</strain>
    </source>
</reference>
<comment type="caution">
    <text evidence="14">The sequence shown here is derived from an EMBL/GenBank/DDBJ whole genome shotgun (WGS) entry which is preliminary data.</text>
</comment>
<dbReference type="InterPro" id="IPR009003">
    <property type="entry name" value="Peptidase_S1_PA"/>
</dbReference>
<dbReference type="FunFam" id="2.40.10.10:FF:000078">
    <property type="entry name" value="Serine protease H137"/>
    <property type="match status" value="1"/>
</dbReference>
<dbReference type="OrthoDB" id="8250810at2759"/>
<dbReference type="GO" id="GO:0006508">
    <property type="term" value="P:proteolysis"/>
    <property type="evidence" value="ECO:0007669"/>
    <property type="project" value="UniProtKB-KW"/>
</dbReference>
<feature type="signal peptide" evidence="12">
    <location>
        <begin position="1"/>
        <end position="20"/>
    </location>
</feature>
<keyword evidence="2" id="KW-0479">Metal-binding</keyword>
<dbReference type="PRINTS" id="PR00722">
    <property type="entry name" value="CHYMOTRYPSIN"/>
</dbReference>
<sequence>MAKLQLLFTTLLLGFLGSEAQQFGKAIMHFGNCNSAEFGRGTCIEKKDCDFYAVDKLTDFASKQQCFSRQRPDLVCCPRETNIIPQLGPRFANDTTAGGVNTNTGNSTLIVPSTSTPLRLVARTTPRPPTGIDQLPQHPYCGSAFSFRVVGGVNTGLFEFPWTTLLEYELLGGGKDFACGASFIAQRWLLTAAHCIQTPGRNLTAAVLGEWNQDTDPDCENNLSGVRECAPPHIRVTIDRILPHSQYSDKTYVNDIALLRLSRPVNWLQMQYLEPVCLPPQRGRNANRLVGSAADVSGWGRTESSGSSKIKRKAMLHVQPQDQCQEAFLKESKIELTDNQMCAGGEIGVDSCSGDSGGPLTVEANTPRGNRYVYLAGVVSFGRDHCGTALFSGVYTRVSSYMDWIEDTIRANRI</sequence>
<dbReference type="InterPro" id="IPR051487">
    <property type="entry name" value="Ser/Thr_Proteases_Immune/Dev"/>
</dbReference>
<dbReference type="FunFam" id="2.40.10.10:FF:000028">
    <property type="entry name" value="Serine protease easter"/>
    <property type="match status" value="1"/>
</dbReference>
<protein>
    <recommendedName>
        <fullName evidence="13">Peptidase S1 domain-containing protein</fullName>
    </recommendedName>
</protein>
<evidence type="ECO:0000256" key="10">
    <source>
        <dbReference type="ARBA" id="ARBA00024195"/>
    </source>
</evidence>
<name>A0A9P9YBA1_9MUSC</name>
<dbReference type="EMBL" id="JAMKOV010000104">
    <property type="protein sequence ID" value="KAI8033768.1"/>
    <property type="molecule type" value="Genomic_DNA"/>
</dbReference>
<keyword evidence="5 11" id="KW-0720">Serine protease</keyword>
<keyword evidence="8" id="KW-1015">Disulfide bond</keyword>
<dbReference type="InterPro" id="IPR018114">
    <property type="entry name" value="TRYPSIN_HIS"/>
</dbReference>
<dbReference type="SMART" id="SM00680">
    <property type="entry name" value="CLIP"/>
    <property type="match status" value="1"/>
</dbReference>
<dbReference type="Pfam" id="PF00089">
    <property type="entry name" value="Trypsin"/>
    <property type="match status" value="1"/>
</dbReference>
<keyword evidence="4 11" id="KW-0378">Hydrolase</keyword>
<dbReference type="InterPro" id="IPR001314">
    <property type="entry name" value="Peptidase_S1A"/>
</dbReference>
<dbReference type="GO" id="GO:0051604">
    <property type="term" value="P:protein maturation"/>
    <property type="evidence" value="ECO:0007669"/>
    <property type="project" value="UniProtKB-ARBA"/>
</dbReference>
<dbReference type="SUPFAM" id="SSF50494">
    <property type="entry name" value="Trypsin-like serine proteases"/>
    <property type="match status" value="1"/>
</dbReference>
<keyword evidence="9" id="KW-0325">Glycoprotein</keyword>
<evidence type="ECO:0000256" key="11">
    <source>
        <dbReference type="RuleBase" id="RU363034"/>
    </source>
</evidence>
<dbReference type="Proteomes" id="UP001059596">
    <property type="component" value="Unassembled WGS sequence"/>
</dbReference>
<evidence type="ECO:0000256" key="12">
    <source>
        <dbReference type="SAM" id="SignalP"/>
    </source>
</evidence>
<accession>A0A9P9YBA1</accession>
<keyword evidence="6" id="KW-0106">Calcium</keyword>
<organism evidence="14 15">
    <name type="scientific">Drosophila gunungcola</name>
    <name type="common">fruit fly</name>
    <dbReference type="NCBI Taxonomy" id="103775"/>
    <lineage>
        <taxon>Eukaryota</taxon>
        <taxon>Metazoa</taxon>
        <taxon>Ecdysozoa</taxon>
        <taxon>Arthropoda</taxon>
        <taxon>Hexapoda</taxon>
        <taxon>Insecta</taxon>
        <taxon>Pterygota</taxon>
        <taxon>Neoptera</taxon>
        <taxon>Endopterygota</taxon>
        <taxon>Diptera</taxon>
        <taxon>Brachycera</taxon>
        <taxon>Muscomorpha</taxon>
        <taxon>Ephydroidea</taxon>
        <taxon>Drosophilidae</taxon>
        <taxon>Drosophila</taxon>
        <taxon>Sophophora</taxon>
    </lineage>
</organism>
<dbReference type="CDD" id="cd00190">
    <property type="entry name" value="Tryp_SPc"/>
    <property type="match status" value="1"/>
</dbReference>
<proteinExistence type="inferred from homology"/>